<dbReference type="GO" id="GO:0045010">
    <property type="term" value="P:actin nucleation"/>
    <property type="evidence" value="ECO:0007669"/>
    <property type="project" value="InterPro"/>
</dbReference>
<dbReference type="EMBL" id="JADFTS010000002">
    <property type="protein sequence ID" value="KAF9620988.1"/>
    <property type="molecule type" value="Genomic_DNA"/>
</dbReference>
<sequence length="572" mass="63546">MISGYRIPHLISFISILIFFLNVSPLWADSSVDYVDSSNGPTMQERSWMENNEDGKGRVTKKVSGEDKSDEKRALILEKFRLLLGMRSFKAKSSNCHTAQGCSPSPAPSNEVEAQAPAPVVHKHIHSHPPPPHSRSSPPRKHHEVEQGHQYEVRRRRIVLAIAVCTGVAFLITVLGLLFFCWKFRRSQQRRSVRKVVLRSRRSRYLNSSHSTSKVSFDLGPEHFYVNSLGPHSEPDASELKHISETMSMSSKQNQITPFADKIESESDSTLSLNGSGHCSSVEEFFTVHEIKESMVSEYDRGNTSQASKFAPAELLSSDDESFHTVCTSHSSSARISDASNGDLTNPMEVASPLSYPNMSSPNLSVTPHNQSPWRKTPPTPYTAYQKPPLLSDFRTFPNYQIGSKQTVAFISPISPQQYIPFQPPPPLSAKFLPSDLSSRLMQITSTAPNSSLLNESSPQNSSPSGLNSKWKNEFRPSPRSKSQQALLARKTQCSPAPPCPPTPPPAPTTFFPGHSNSLRHPPPPPGQLPQLTPVGKDGVPLPKLKPLHWDKVRAEPHRSMVWDKLRSSSFE</sequence>
<feature type="chain" id="PRO_5032595560" description="FH2 domain-containing protein" evidence="3">
    <location>
        <begin position="29"/>
        <end position="572"/>
    </location>
</feature>
<gene>
    <name evidence="5" type="ORF">IFM89_015810</name>
</gene>
<feature type="domain" description="FH2" evidence="4">
    <location>
        <begin position="535"/>
        <end position="572"/>
    </location>
</feature>
<keyword evidence="3" id="KW-0732">Signal</keyword>
<keyword evidence="6" id="KW-1185">Reference proteome</keyword>
<dbReference type="PROSITE" id="PS51444">
    <property type="entry name" value="FH2"/>
    <property type="match status" value="1"/>
</dbReference>
<reference evidence="5 6" key="1">
    <citation type="submission" date="2020-10" db="EMBL/GenBank/DDBJ databases">
        <title>The Coptis chinensis genome and diversification of protoberbering-type alkaloids.</title>
        <authorList>
            <person name="Wang B."/>
            <person name="Shu S."/>
            <person name="Song C."/>
            <person name="Liu Y."/>
        </authorList>
    </citation>
    <scope>NUCLEOTIDE SEQUENCE [LARGE SCALE GENOMIC DNA]</scope>
    <source>
        <strain evidence="5">HL-2020</strain>
        <tissue evidence="5">Leaf</tissue>
    </source>
</reference>
<evidence type="ECO:0000313" key="6">
    <source>
        <dbReference type="Proteomes" id="UP000631114"/>
    </source>
</evidence>
<evidence type="ECO:0000256" key="3">
    <source>
        <dbReference type="SAM" id="SignalP"/>
    </source>
</evidence>
<keyword evidence="2" id="KW-1133">Transmembrane helix</keyword>
<name>A0A835IQE2_9MAGN</name>
<dbReference type="GO" id="GO:0051015">
    <property type="term" value="F:actin filament binding"/>
    <property type="evidence" value="ECO:0007669"/>
    <property type="project" value="InterPro"/>
</dbReference>
<keyword evidence="2" id="KW-0472">Membrane</keyword>
<evidence type="ECO:0000256" key="2">
    <source>
        <dbReference type="SAM" id="Phobius"/>
    </source>
</evidence>
<feature type="region of interest" description="Disordered" evidence="1">
    <location>
        <begin position="95"/>
        <end position="149"/>
    </location>
</feature>
<proteinExistence type="predicted"/>
<accession>A0A835IQE2</accession>
<feature type="compositionally biased region" description="Basic and acidic residues" evidence="1">
    <location>
        <begin position="53"/>
        <end position="68"/>
    </location>
</feature>
<feature type="transmembrane region" description="Helical" evidence="2">
    <location>
        <begin position="158"/>
        <end position="182"/>
    </location>
</feature>
<feature type="region of interest" description="Disordered" evidence="1">
    <location>
        <begin position="448"/>
        <end position="545"/>
    </location>
</feature>
<dbReference type="PANTHER" id="PTHR23213">
    <property type="entry name" value="FORMIN-RELATED"/>
    <property type="match status" value="1"/>
</dbReference>
<dbReference type="AlphaFoldDB" id="A0A835IQE2"/>
<dbReference type="Proteomes" id="UP000631114">
    <property type="component" value="Unassembled WGS sequence"/>
</dbReference>
<feature type="compositionally biased region" description="Pro residues" evidence="1">
    <location>
        <begin position="496"/>
        <end position="508"/>
    </location>
</feature>
<evidence type="ECO:0000256" key="1">
    <source>
        <dbReference type="SAM" id="MobiDB-lite"/>
    </source>
</evidence>
<keyword evidence="2" id="KW-0812">Transmembrane</keyword>
<dbReference type="InterPro" id="IPR015425">
    <property type="entry name" value="FH2_Formin"/>
</dbReference>
<evidence type="ECO:0000259" key="4">
    <source>
        <dbReference type="PROSITE" id="PS51444"/>
    </source>
</evidence>
<dbReference type="PANTHER" id="PTHR23213:SF177">
    <property type="entry name" value="FORMIN-LIKE PROTEIN 11"/>
    <property type="match status" value="1"/>
</dbReference>
<feature type="region of interest" description="Disordered" evidence="1">
    <location>
        <begin position="38"/>
        <end position="68"/>
    </location>
</feature>
<feature type="compositionally biased region" description="Polar residues" evidence="1">
    <location>
        <begin position="448"/>
        <end position="470"/>
    </location>
</feature>
<protein>
    <recommendedName>
        <fullName evidence="4">FH2 domain-containing protein</fullName>
    </recommendedName>
</protein>
<evidence type="ECO:0000313" key="5">
    <source>
        <dbReference type="EMBL" id="KAF9620988.1"/>
    </source>
</evidence>
<comment type="caution">
    <text evidence="5">The sequence shown here is derived from an EMBL/GenBank/DDBJ whole genome shotgun (WGS) entry which is preliminary data.</text>
</comment>
<feature type="signal peptide" evidence="3">
    <location>
        <begin position="1"/>
        <end position="28"/>
    </location>
</feature>
<organism evidence="5 6">
    <name type="scientific">Coptis chinensis</name>
    <dbReference type="NCBI Taxonomy" id="261450"/>
    <lineage>
        <taxon>Eukaryota</taxon>
        <taxon>Viridiplantae</taxon>
        <taxon>Streptophyta</taxon>
        <taxon>Embryophyta</taxon>
        <taxon>Tracheophyta</taxon>
        <taxon>Spermatophyta</taxon>
        <taxon>Magnoliopsida</taxon>
        <taxon>Ranunculales</taxon>
        <taxon>Ranunculaceae</taxon>
        <taxon>Coptidoideae</taxon>
        <taxon>Coptis</taxon>
    </lineage>
</organism>
<dbReference type="InterPro" id="IPR027643">
    <property type="entry name" value="Formin-like_plant"/>
</dbReference>
<dbReference type="OrthoDB" id="1751391at2759"/>